<dbReference type="InterPro" id="IPR017896">
    <property type="entry name" value="4Fe4S_Fe-S-bd"/>
</dbReference>
<dbReference type="PANTHER" id="PTHR11921">
    <property type="entry name" value="SUCCINATE DEHYDROGENASE IRON-SULFUR PROTEIN"/>
    <property type="match status" value="1"/>
</dbReference>
<dbReference type="SUPFAM" id="SSF54292">
    <property type="entry name" value="2Fe-2S ferredoxin-like"/>
    <property type="match status" value="1"/>
</dbReference>
<comment type="pathway">
    <text evidence="3">Carbohydrate metabolism; tricarboxylic acid cycle; fumarate from succinate (bacterial route): step 1/1.</text>
</comment>
<dbReference type="InterPro" id="IPR001041">
    <property type="entry name" value="2Fe-2S_ferredoxin-type"/>
</dbReference>
<gene>
    <name evidence="19" type="ORF">FHS48_001943</name>
</gene>
<keyword evidence="10" id="KW-0001">2Fe-2S</keyword>
<dbReference type="GO" id="GO:0008177">
    <property type="term" value="F:succinate dehydrogenase (quinone) activity"/>
    <property type="evidence" value="ECO:0007669"/>
    <property type="project" value="UniProtKB-EC"/>
</dbReference>
<dbReference type="InterPro" id="IPR004489">
    <property type="entry name" value="Succ_DH/fum_Rdtase_Fe-S"/>
</dbReference>
<evidence type="ECO:0000256" key="6">
    <source>
        <dbReference type="ARBA" id="ARBA00012792"/>
    </source>
</evidence>
<dbReference type="EMBL" id="JACIIX010000006">
    <property type="protein sequence ID" value="MBB6210527.1"/>
    <property type="molecule type" value="Genomic_DNA"/>
</dbReference>
<dbReference type="PROSITE" id="PS51085">
    <property type="entry name" value="2FE2S_FER_2"/>
    <property type="match status" value="1"/>
</dbReference>
<evidence type="ECO:0000256" key="10">
    <source>
        <dbReference type="ARBA" id="ARBA00022714"/>
    </source>
</evidence>
<evidence type="ECO:0000256" key="2">
    <source>
        <dbReference type="ARBA" id="ARBA00001966"/>
    </source>
</evidence>
<dbReference type="GO" id="GO:0051537">
    <property type="term" value="F:2 iron, 2 sulfur cluster binding"/>
    <property type="evidence" value="ECO:0007669"/>
    <property type="project" value="UniProtKB-KW"/>
</dbReference>
<dbReference type="GO" id="GO:0022904">
    <property type="term" value="P:respiratory electron transport chain"/>
    <property type="evidence" value="ECO:0007669"/>
    <property type="project" value="TreeGrafter"/>
</dbReference>
<dbReference type="PANTHER" id="PTHR11921:SF29">
    <property type="entry name" value="SUCCINATE DEHYDROGENASE [UBIQUINONE] IRON-SULFUR SUBUNIT, MITOCHONDRIAL"/>
    <property type="match status" value="1"/>
</dbReference>
<evidence type="ECO:0000256" key="8">
    <source>
        <dbReference type="ARBA" id="ARBA00022485"/>
    </source>
</evidence>
<dbReference type="GO" id="GO:0051539">
    <property type="term" value="F:4 iron, 4 sulfur cluster binding"/>
    <property type="evidence" value="ECO:0007669"/>
    <property type="project" value="UniProtKB-KW"/>
</dbReference>
<dbReference type="EC" id="1.3.5.1" evidence="6"/>
<evidence type="ECO:0000256" key="14">
    <source>
        <dbReference type="ARBA" id="ARBA00023014"/>
    </source>
</evidence>
<dbReference type="Gene3D" id="1.10.1060.10">
    <property type="entry name" value="Alpha-helical ferredoxin"/>
    <property type="match status" value="1"/>
</dbReference>
<name>A0A7X0DNT3_NOVIT</name>
<keyword evidence="9" id="KW-0816">Tricarboxylic acid cycle</keyword>
<dbReference type="GO" id="GO:0046872">
    <property type="term" value="F:metal ion binding"/>
    <property type="evidence" value="ECO:0007669"/>
    <property type="project" value="UniProtKB-KW"/>
</dbReference>
<evidence type="ECO:0000256" key="17">
    <source>
        <dbReference type="ARBA" id="ARBA00066269"/>
    </source>
</evidence>
<comment type="subunit">
    <text evidence="5">Part of an enzyme complex containing four subunits: a flavoprotein, an iron-sulfur, cytochrome b-556, and a hydrophobic anchor protein.</text>
</comment>
<feature type="domain" description="2Fe-2S ferredoxin-type" evidence="18">
    <location>
        <begin position="5"/>
        <end position="99"/>
    </location>
</feature>
<dbReference type="AlphaFoldDB" id="A0A7X0DNT3"/>
<keyword evidence="14" id="KW-0411">Iron-sulfur</keyword>
<comment type="subunit">
    <text evidence="17">Part of an enzyme complex containing three subunits: a flavoprotein (frdA), an iron-sulfur protein (frdB), and diheme cytochrome b (frdC).</text>
</comment>
<dbReference type="InterPro" id="IPR036010">
    <property type="entry name" value="2Fe-2S_ferredoxin-like_sf"/>
</dbReference>
<dbReference type="Proteomes" id="UP000544872">
    <property type="component" value="Unassembled WGS sequence"/>
</dbReference>
<keyword evidence="13" id="KW-0408">Iron</keyword>
<comment type="similarity">
    <text evidence="4">Belongs to the succinate dehydrogenase/fumarate reductase iron-sulfur protein family.</text>
</comment>
<evidence type="ECO:0000256" key="13">
    <source>
        <dbReference type="ARBA" id="ARBA00023004"/>
    </source>
</evidence>
<dbReference type="SUPFAM" id="SSF46548">
    <property type="entry name" value="alpha-helical ferredoxin"/>
    <property type="match status" value="1"/>
</dbReference>
<dbReference type="NCBIfam" id="TIGR00384">
    <property type="entry name" value="dhsB"/>
    <property type="match status" value="1"/>
</dbReference>
<keyword evidence="8" id="KW-0004">4Fe-4S</keyword>
<evidence type="ECO:0000256" key="15">
    <source>
        <dbReference type="ARBA" id="ARBA00023291"/>
    </source>
</evidence>
<dbReference type="RefSeq" id="WP_184263360.1">
    <property type="nucleotide sequence ID" value="NZ_JACIIX010000006.1"/>
</dbReference>
<dbReference type="InterPro" id="IPR025192">
    <property type="entry name" value="Succ_DH/fum_Rdtase_N"/>
</dbReference>
<dbReference type="UniPathway" id="UPA00223">
    <property type="reaction ID" value="UER01005"/>
</dbReference>
<protein>
    <recommendedName>
        <fullName evidence="7">Succinate dehydrogenase iron-sulfur subunit</fullName>
        <ecNumber evidence="6">1.3.5.1</ecNumber>
    </recommendedName>
</protein>
<dbReference type="GO" id="GO:0006099">
    <property type="term" value="P:tricarboxylic acid cycle"/>
    <property type="evidence" value="ECO:0007669"/>
    <property type="project" value="UniProtKB-UniPathway"/>
</dbReference>
<keyword evidence="20" id="KW-1185">Reference proteome</keyword>
<dbReference type="PROSITE" id="PS00198">
    <property type="entry name" value="4FE4S_FER_1"/>
    <property type="match status" value="1"/>
</dbReference>
<evidence type="ECO:0000313" key="19">
    <source>
        <dbReference type="EMBL" id="MBB6210527.1"/>
    </source>
</evidence>
<proteinExistence type="inferred from homology"/>
<keyword evidence="15" id="KW-0003">3Fe-4S</keyword>
<evidence type="ECO:0000256" key="5">
    <source>
        <dbReference type="ARBA" id="ARBA00011294"/>
    </source>
</evidence>
<reference evidence="19 20" key="1">
    <citation type="submission" date="2020-08" db="EMBL/GenBank/DDBJ databases">
        <title>Genomic Encyclopedia of Type Strains, Phase IV (KMG-IV): sequencing the most valuable type-strain genomes for metagenomic binning, comparative biology and taxonomic classification.</title>
        <authorList>
            <person name="Goeker M."/>
        </authorList>
    </citation>
    <scope>NUCLEOTIDE SEQUENCE [LARGE SCALE GENOMIC DNA]</scope>
    <source>
        <strain evidence="19 20">DSM 11590</strain>
    </source>
</reference>
<dbReference type="GO" id="GO:0051538">
    <property type="term" value="F:3 iron, 4 sulfur cluster binding"/>
    <property type="evidence" value="ECO:0007669"/>
    <property type="project" value="UniProtKB-KW"/>
</dbReference>
<dbReference type="NCBIfam" id="NF009051">
    <property type="entry name" value="PRK12385.1"/>
    <property type="match status" value="1"/>
</dbReference>
<dbReference type="Gene3D" id="3.10.20.30">
    <property type="match status" value="1"/>
</dbReference>
<evidence type="ECO:0000256" key="9">
    <source>
        <dbReference type="ARBA" id="ARBA00022532"/>
    </source>
</evidence>
<dbReference type="FunFam" id="1.10.1060.10:FF:000003">
    <property type="entry name" value="Succinate dehydrogenase iron-sulfur subunit"/>
    <property type="match status" value="1"/>
</dbReference>
<sequence>MSNTTTVTLEVLRYDPERDQEPRFQSFEVPYDEDWVVLDALNWIKDNADSSLTYRWSCHMAVCGSCGMVVNGEEKLTCKAFLRDYLGRGPIRVEPLRNFPIERDLVVDMEGFMAKLESVKPWIIREEEKPVEDGEYIQLPKQLKRFKHHTLCINCLLCYSACPQVGLNPGFIGPAALALAHRYNLDSRDQGRHERQEVTGSADGVWECTFVSACSEVCPKHVEPGGAIQEQKIANSVDWFLDHLIPGRSNAGRTKE</sequence>
<dbReference type="InterPro" id="IPR006058">
    <property type="entry name" value="2Fe2S_fd_BS"/>
</dbReference>
<accession>A0A7X0DNT3</accession>
<dbReference type="Pfam" id="PF13237">
    <property type="entry name" value="Fer4_10"/>
    <property type="match status" value="1"/>
</dbReference>
<comment type="cofactor">
    <cofactor evidence="1">
        <name>[3Fe-4S] cluster</name>
        <dbReference type="ChEBI" id="CHEBI:21137"/>
    </cofactor>
</comment>
<evidence type="ECO:0000313" key="20">
    <source>
        <dbReference type="Proteomes" id="UP000544872"/>
    </source>
</evidence>
<dbReference type="InterPro" id="IPR050573">
    <property type="entry name" value="SDH/FRD_Iron-Sulfur"/>
</dbReference>
<keyword evidence="11" id="KW-0479">Metal-binding</keyword>
<evidence type="ECO:0000256" key="12">
    <source>
        <dbReference type="ARBA" id="ARBA00023002"/>
    </source>
</evidence>
<dbReference type="InterPro" id="IPR009051">
    <property type="entry name" value="Helical_ferredxn"/>
</dbReference>
<evidence type="ECO:0000256" key="1">
    <source>
        <dbReference type="ARBA" id="ARBA00001927"/>
    </source>
</evidence>
<evidence type="ECO:0000256" key="16">
    <source>
        <dbReference type="ARBA" id="ARBA00034078"/>
    </source>
</evidence>
<dbReference type="InterPro" id="IPR017900">
    <property type="entry name" value="4Fe4S_Fe_S_CS"/>
</dbReference>
<organism evidence="19 20">
    <name type="scientific">Novispirillum itersonii</name>
    <name type="common">Aquaspirillum itersonii</name>
    <dbReference type="NCBI Taxonomy" id="189"/>
    <lineage>
        <taxon>Bacteria</taxon>
        <taxon>Pseudomonadati</taxon>
        <taxon>Pseudomonadota</taxon>
        <taxon>Alphaproteobacteria</taxon>
        <taxon>Rhodospirillales</taxon>
        <taxon>Novispirillaceae</taxon>
        <taxon>Novispirillum</taxon>
    </lineage>
</organism>
<evidence type="ECO:0000259" key="18">
    <source>
        <dbReference type="PROSITE" id="PS51085"/>
    </source>
</evidence>
<comment type="caution">
    <text evidence="19">The sequence shown here is derived from an EMBL/GenBank/DDBJ whole genome shotgun (WGS) entry which is preliminary data.</text>
</comment>
<dbReference type="Pfam" id="PF13085">
    <property type="entry name" value="Fer2_3"/>
    <property type="match status" value="1"/>
</dbReference>
<comment type="cofactor">
    <cofactor evidence="16">
        <name>[2Fe-2S] cluster</name>
        <dbReference type="ChEBI" id="CHEBI:190135"/>
    </cofactor>
</comment>
<keyword evidence="12 19" id="KW-0560">Oxidoreductase</keyword>
<evidence type="ECO:0000256" key="3">
    <source>
        <dbReference type="ARBA" id="ARBA00004894"/>
    </source>
</evidence>
<dbReference type="PROSITE" id="PS00197">
    <property type="entry name" value="2FE2S_FER_1"/>
    <property type="match status" value="1"/>
</dbReference>
<dbReference type="GO" id="GO:0009055">
    <property type="term" value="F:electron transfer activity"/>
    <property type="evidence" value="ECO:0007669"/>
    <property type="project" value="InterPro"/>
</dbReference>
<comment type="cofactor">
    <cofactor evidence="2">
        <name>[4Fe-4S] cluster</name>
        <dbReference type="ChEBI" id="CHEBI:49883"/>
    </cofactor>
</comment>
<dbReference type="InterPro" id="IPR012675">
    <property type="entry name" value="Beta-grasp_dom_sf"/>
</dbReference>
<evidence type="ECO:0000256" key="4">
    <source>
        <dbReference type="ARBA" id="ARBA00009433"/>
    </source>
</evidence>
<evidence type="ECO:0000256" key="11">
    <source>
        <dbReference type="ARBA" id="ARBA00022723"/>
    </source>
</evidence>
<evidence type="ECO:0000256" key="7">
    <source>
        <dbReference type="ARBA" id="ARBA00022131"/>
    </source>
</evidence>
<dbReference type="NCBIfam" id="NF004616">
    <property type="entry name" value="PRK05950.1"/>
    <property type="match status" value="1"/>
</dbReference>